<dbReference type="OrthoDB" id="9766107at2"/>
<feature type="domain" description="Sulfatase N-terminal" evidence="2">
    <location>
        <begin position="254"/>
        <end position="531"/>
    </location>
</feature>
<dbReference type="KEGG" id="dat:HRM2_09530"/>
<protein>
    <submittedName>
        <fullName evidence="4">Sulfatase (Transmembrane protein)</fullName>
    </submittedName>
</protein>
<feature type="transmembrane region" description="Helical" evidence="1">
    <location>
        <begin position="166"/>
        <end position="188"/>
    </location>
</feature>
<keyword evidence="1" id="KW-0812">Transmembrane</keyword>
<evidence type="ECO:0000259" key="2">
    <source>
        <dbReference type="Pfam" id="PF00884"/>
    </source>
</evidence>
<dbReference type="Pfam" id="PF11893">
    <property type="entry name" value="DUF3413"/>
    <property type="match status" value="1"/>
</dbReference>
<sequence>MNDGTLRPVYRTLIKILIVNYVITVLMGSQYIFHSSGINSFLSHGYLIIALLSNSAMQYLVLAALLYTLFFVVRGRNAFSIVSALVFSLFHLLCYTDISIYRIFKFHINSMVLNLVFTEGTGDSLHFGPTIFLMFGALILAVISFEFFLARWLYQTSGEKTLSRRRMAIVSLAVFSLILADKSLYAVADLYNVRSVTRFIKVFPLYQPLTIKKTMKKRFNFTVDNEDRITFNTEFSSIRYPASKLERKKLKSYPNVVWILLDAWRYDMLSKELTPNIYAFSKKSQVFGNHYSGGNCTRFGVFSLFYGIYGSYWHQFLSERQGPVLIDELKDLDYDFKIVTSANCSNPEFRKTAFVKIPESVSDRHQGQNAEVKDPKVTAVFLDWLNTRDSSKPFFSFLFYDAPHGPYSYPADFEKFMPSNKSPNYLTVGEKDAATLKNSYKNAIMFDDFQVGRVLDAIRQRGLLENTIVMISADHGEEFYESGYLGHNSAFTDEQTRVPLVMYLPDAGPGKIDYMTSHLDVVPTLMKRLGYTSDTGLYSQGEDLFDGRGHDNVVVASWDTCSVTGNDKSYTVFSLETYNAGSFEVRKRGYHIVDDDKDLMKAKKPALMAVLKGLRLFLN</sequence>
<reference evidence="4 5" key="1">
    <citation type="journal article" date="2009" name="Environ. Microbiol.">
        <title>Genome sequence of Desulfobacterium autotrophicum HRM2, a marine sulfate reducer oxidizing organic carbon completely to carbon dioxide.</title>
        <authorList>
            <person name="Strittmatter A.W."/>
            <person name="Liesegang H."/>
            <person name="Rabus R."/>
            <person name="Decker I."/>
            <person name="Amann J."/>
            <person name="Andres S."/>
            <person name="Henne A."/>
            <person name="Fricke W.F."/>
            <person name="Martinez-Arias R."/>
            <person name="Bartels D."/>
            <person name="Goesmann A."/>
            <person name="Krause L."/>
            <person name="Puehler A."/>
            <person name="Klenk H.P."/>
            <person name="Richter M."/>
            <person name="Schuler M."/>
            <person name="Gloeckner F.O."/>
            <person name="Meyerdierks A."/>
            <person name="Gottschalk G."/>
            <person name="Amann R."/>
        </authorList>
    </citation>
    <scope>NUCLEOTIDE SEQUENCE [LARGE SCALE GENOMIC DNA]</scope>
    <source>
        <strain evidence="5">ATCC 43914 / DSM 3382 / HRM2</strain>
    </source>
</reference>
<dbReference type="InterPro" id="IPR000917">
    <property type="entry name" value="Sulfatase_N"/>
</dbReference>
<feature type="transmembrane region" description="Helical" evidence="1">
    <location>
        <begin position="131"/>
        <end position="154"/>
    </location>
</feature>
<dbReference type="eggNOG" id="COG3083">
    <property type="taxonomic scope" value="Bacteria"/>
</dbReference>
<organism evidence="4 5">
    <name type="scientific">Desulforapulum autotrophicum (strain ATCC 43914 / DSM 3382 / VKM B-1955 / HRM2)</name>
    <name type="common">Desulfobacterium autotrophicum</name>
    <dbReference type="NCBI Taxonomy" id="177437"/>
    <lineage>
        <taxon>Bacteria</taxon>
        <taxon>Pseudomonadati</taxon>
        <taxon>Thermodesulfobacteriota</taxon>
        <taxon>Desulfobacteria</taxon>
        <taxon>Desulfobacterales</taxon>
        <taxon>Desulfobacteraceae</taxon>
        <taxon>Desulforapulum</taxon>
    </lineage>
</organism>
<dbReference type="InterPro" id="IPR017850">
    <property type="entry name" value="Alkaline_phosphatase_core_sf"/>
</dbReference>
<evidence type="ECO:0000256" key="1">
    <source>
        <dbReference type="SAM" id="Phobius"/>
    </source>
</evidence>
<evidence type="ECO:0000259" key="3">
    <source>
        <dbReference type="Pfam" id="PF11893"/>
    </source>
</evidence>
<dbReference type="InterPro" id="IPR052701">
    <property type="entry name" value="GAG_Ulvan_Degrading_Sulfatases"/>
</dbReference>
<keyword evidence="5" id="KW-1185">Reference proteome</keyword>
<dbReference type="STRING" id="177437.HRM2_09530"/>
<dbReference type="PANTHER" id="PTHR43751">
    <property type="entry name" value="SULFATASE"/>
    <property type="match status" value="1"/>
</dbReference>
<dbReference type="HOGENOM" id="CLU_030247_1_0_7"/>
<dbReference type="CDD" id="cd16148">
    <property type="entry name" value="sulfatase_like"/>
    <property type="match status" value="1"/>
</dbReference>
<dbReference type="AlphaFoldDB" id="C0QKJ4"/>
<feature type="transmembrane region" description="Helical" evidence="1">
    <location>
        <begin position="45"/>
        <end position="72"/>
    </location>
</feature>
<dbReference type="SUPFAM" id="SSF53649">
    <property type="entry name" value="Alkaline phosphatase-like"/>
    <property type="match status" value="1"/>
</dbReference>
<keyword evidence="1" id="KW-0472">Membrane</keyword>
<evidence type="ECO:0000313" key="5">
    <source>
        <dbReference type="Proteomes" id="UP000000442"/>
    </source>
</evidence>
<dbReference type="InterPro" id="IPR024588">
    <property type="entry name" value="YejM_N"/>
</dbReference>
<gene>
    <name evidence="4" type="ordered locus">HRM2_09530</name>
</gene>
<dbReference type="Pfam" id="PF00884">
    <property type="entry name" value="Sulfatase"/>
    <property type="match status" value="1"/>
</dbReference>
<dbReference type="InterPro" id="IPR012159">
    <property type="entry name" value="YejM-like"/>
</dbReference>
<feature type="transmembrane region" description="Helical" evidence="1">
    <location>
        <begin position="12"/>
        <end position="33"/>
    </location>
</feature>
<proteinExistence type="predicted"/>
<dbReference type="PANTHER" id="PTHR43751:SF3">
    <property type="entry name" value="SULFATASE N-TERMINAL DOMAIN-CONTAINING PROTEIN"/>
    <property type="match status" value="1"/>
</dbReference>
<dbReference type="Gene3D" id="3.40.720.10">
    <property type="entry name" value="Alkaline Phosphatase, subunit A"/>
    <property type="match status" value="1"/>
</dbReference>
<dbReference type="Proteomes" id="UP000000442">
    <property type="component" value="Chromosome"/>
</dbReference>
<feature type="transmembrane region" description="Helical" evidence="1">
    <location>
        <begin position="79"/>
        <end position="104"/>
    </location>
</feature>
<accession>C0QKJ4</accession>
<name>C0QKJ4_DESAH</name>
<keyword evidence="1" id="KW-1133">Transmembrane helix</keyword>
<dbReference type="RefSeq" id="WP_015902854.1">
    <property type="nucleotide sequence ID" value="NC_012108.1"/>
</dbReference>
<evidence type="ECO:0000313" key="4">
    <source>
        <dbReference type="EMBL" id="ACN14065.1"/>
    </source>
</evidence>
<feature type="domain" description="Inner membrane protein YejM N-terminal" evidence="3">
    <location>
        <begin position="18"/>
        <end position="246"/>
    </location>
</feature>
<dbReference type="EMBL" id="CP001087">
    <property type="protein sequence ID" value="ACN14065.1"/>
    <property type="molecule type" value="Genomic_DNA"/>
</dbReference>
<dbReference type="PIRSF" id="PIRSF004950">
    <property type="entry name" value="Mmb_sulf_HI0842"/>
    <property type="match status" value="1"/>
</dbReference>